<name>A0ABU9HS33_9FLAO</name>
<dbReference type="InterPro" id="IPR024467">
    <property type="entry name" value="Xre/MbcA/ParS-like_toxin-bd"/>
</dbReference>
<evidence type="ECO:0000313" key="2">
    <source>
        <dbReference type="EMBL" id="MEL1242974.1"/>
    </source>
</evidence>
<dbReference type="Pfam" id="PF09722">
    <property type="entry name" value="Xre_MbcA_ParS_C"/>
    <property type="match status" value="1"/>
</dbReference>
<gene>
    <name evidence="2" type="ORF">AAEO56_01760</name>
</gene>
<accession>A0ABU9HS33</accession>
<dbReference type="NCBIfam" id="TIGR02293">
    <property type="entry name" value="TAS_TIGR02293"/>
    <property type="match status" value="1"/>
</dbReference>
<organism evidence="2 3">
    <name type="scientific">Flavobacterium arundinis</name>
    <dbReference type="NCBI Taxonomy" id="3139143"/>
    <lineage>
        <taxon>Bacteria</taxon>
        <taxon>Pseudomonadati</taxon>
        <taxon>Bacteroidota</taxon>
        <taxon>Flavobacteriia</taxon>
        <taxon>Flavobacteriales</taxon>
        <taxon>Flavobacteriaceae</taxon>
        <taxon>Flavobacterium</taxon>
    </lineage>
</organism>
<reference evidence="2 3" key="1">
    <citation type="submission" date="2024-04" db="EMBL/GenBank/DDBJ databases">
        <title>Flavobacterium sp. DGU11 16S ribosomal RNA gene Genome sequencing and assembly.</title>
        <authorList>
            <person name="Park S."/>
        </authorList>
    </citation>
    <scope>NUCLEOTIDE SEQUENCE [LARGE SCALE GENOMIC DNA]</scope>
    <source>
        <strain evidence="2 3">DGU11</strain>
    </source>
</reference>
<proteinExistence type="predicted"/>
<dbReference type="EMBL" id="JBBYHR010000001">
    <property type="protein sequence ID" value="MEL1242974.1"/>
    <property type="molecule type" value="Genomic_DNA"/>
</dbReference>
<evidence type="ECO:0000313" key="3">
    <source>
        <dbReference type="Proteomes" id="UP001464555"/>
    </source>
</evidence>
<sequence>MAKSKAYKLPEEKPKTVSEPVATAIRGSRGIMFLGALEKPEYNMTALEKMEKLRLGLSKHDLEKLKSRTELDYDKLSNALSVTRATLINKKGTEKFSATISERMIGLADIYSYGYEVFEDEAKFNDWMFRPNRALGGKLPYDVIDNQFGREEVKNIIGRIDYGVYS</sequence>
<protein>
    <submittedName>
        <fullName evidence="2">Antitoxin Xre/MbcA/ParS toxin-binding domain-containing protein</fullName>
    </submittedName>
</protein>
<feature type="domain" description="Antitoxin Xre/MbcA/ParS-like toxin-binding" evidence="1">
    <location>
        <begin position="115"/>
        <end position="163"/>
    </location>
</feature>
<dbReference type="RefSeq" id="WP_341695292.1">
    <property type="nucleotide sequence ID" value="NZ_JBBYHR010000001.1"/>
</dbReference>
<keyword evidence="3" id="KW-1185">Reference proteome</keyword>
<comment type="caution">
    <text evidence="2">The sequence shown here is derived from an EMBL/GenBank/DDBJ whole genome shotgun (WGS) entry which is preliminary data.</text>
</comment>
<dbReference type="InterPro" id="IPR011979">
    <property type="entry name" value="Antitox_Xre"/>
</dbReference>
<dbReference type="Proteomes" id="UP001464555">
    <property type="component" value="Unassembled WGS sequence"/>
</dbReference>
<evidence type="ECO:0000259" key="1">
    <source>
        <dbReference type="Pfam" id="PF09722"/>
    </source>
</evidence>